<dbReference type="SFLD" id="SFLDG01067">
    <property type="entry name" value="SPASM/twitch_domain_containing"/>
    <property type="match status" value="1"/>
</dbReference>
<dbReference type="Proteomes" id="UP000246278">
    <property type="component" value="Unassembled WGS sequence"/>
</dbReference>
<dbReference type="InterPro" id="IPR013785">
    <property type="entry name" value="Aldolase_TIM"/>
</dbReference>
<evidence type="ECO:0000313" key="8">
    <source>
        <dbReference type="Proteomes" id="UP000246278"/>
    </source>
</evidence>
<dbReference type="SMART" id="SM00729">
    <property type="entry name" value="Elp3"/>
    <property type="match status" value="1"/>
</dbReference>
<dbReference type="Pfam" id="PF04055">
    <property type="entry name" value="Radical_SAM"/>
    <property type="match status" value="1"/>
</dbReference>
<evidence type="ECO:0000256" key="4">
    <source>
        <dbReference type="ARBA" id="ARBA00023004"/>
    </source>
</evidence>
<evidence type="ECO:0000256" key="5">
    <source>
        <dbReference type="ARBA" id="ARBA00023014"/>
    </source>
</evidence>
<protein>
    <recommendedName>
        <fullName evidence="6">Radical SAM core domain-containing protein</fullName>
    </recommendedName>
</protein>
<proteinExistence type="predicted"/>
<dbReference type="PANTHER" id="PTHR11228:SF22">
    <property type="entry name" value="PEPTIDE BIOSYNTHESIS PROTEIN YYDG-RELATED"/>
    <property type="match status" value="1"/>
</dbReference>
<dbReference type="GO" id="GO:0003824">
    <property type="term" value="F:catalytic activity"/>
    <property type="evidence" value="ECO:0007669"/>
    <property type="project" value="InterPro"/>
</dbReference>
<dbReference type="CDD" id="cd21109">
    <property type="entry name" value="SPASM"/>
    <property type="match status" value="1"/>
</dbReference>
<accession>A0A317T8F8</accession>
<keyword evidence="4" id="KW-0408">Iron</keyword>
<evidence type="ECO:0000256" key="3">
    <source>
        <dbReference type="ARBA" id="ARBA00022723"/>
    </source>
</evidence>
<keyword evidence="3" id="KW-0479">Metal-binding</keyword>
<dbReference type="PROSITE" id="PS51918">
    <property type="entry name" value="RADICAL_SAM"/>
    <property type="match status" value="1"/>
</dbReference>
<dbReference type="Gene3D" id="3.20.20.70">
    <property type="entry name" value="Aldolase class I"/>
    <property type="match status" value="1"/>
</dbReference>
<comment type="caution">
    <text evidence="7">The sequence shown here is derived from an EMBL/GenBank/DDBJ whole genome shotgun (WGS) entry which is preliminary data.</text>
</comment>
<dbReference type="EMBL" id="PDNZ01000004">
    <property type="protein sequence ID" value="PWW82027.1"/>
    <property type="molecule type" value="Genomic_DNA"/>
</dbReference>
<evidence type="ECO:0000313" key="7">
    <source>
        <dbReference type="EMBL" id="PWW82027.1"/>
    </source>
</evidence>
<reference evidence="8" key="1">
    <citation type="submission" date="2017-10" db="EMBL/GenBank/DDBJ databases">
        <authorList>
            <person name="Gaisin V.A."/>
            <person name="Rysina M.S."/>
            <person name="Grouzdev D.S."/>
        </authorList>
    </citation>
    <scope>NUCLEOTIDE SEQUENCE [LARGE SCALE GENOMIC DNA]</scope>
    <source>
        <strain evidence="8">V1</strain>
    </source>
</reference>
<keyword evidence="2" id="KW-0949">S-adenosyl-L-methionine</keyword>
<dbReference type="AlphaFoldDB" id="A0A317T8F8"/>
<organism evidence="7 8">
    <name type="scientific">Prosthecochloris marina</name>
    <dbReference type="NCBI Taxonomy" id="2017681"/>
    <lineage>
        <taxon>Bacteria</taxon>
        <taxon>Pseudomonadati</taxon>
        <taxon>Chlorobiota</taxon>
        <taxon>Chlorobiia</taxon>
        <taxon>Chlorobiales</taxon>
        <taxon>Chlorobiaceae</taxon>
        <taxon>Prosthecochloris</taxon>
    </lineage>
</organism>
<evidence type="ECO:0000259" key="6">
    <source>
        <dbReference type="PROSITE" id="PS51918"/>
    </source>
</evidence>
<keyword evidence="5" id="KW-0411">Iron-sulfur</keyword>
<dbReference type="PANTHER" id="PTHR11228">
    <property type="entry name" value="RADICAL SAM DOMAIN PROTEIN"/>
    <property type="match status" value="1"/>
</dbReference>
<dbReference type="GO" id="GO:0046872">
    <property type="term" value="F:metal ion binding"/>
    <property type="evidence" value="ECO:0007669"/>
    <property type="project" value="UniProtKB-KW"/>
</dbReference>
<dbReference type="InterPro" id="IPR058240">
    <property type="entry name" value="rSAM_sf"/>
</dbReference>
<dbReference type="OrthoDB" id="9782387at2"/>
<dbReference type="SUPFAM" id="SSF102114">
    <property type="entry name" value="Radical SAM enzymes"/>
    <property type="match status" value="1"/>
</dbReference>
<evidence type="ECO:0000256" key="1">
    <source>
        <dbReference type="ARBA" id="ARBA00001966"/>
    </source>
</evidence>
<gene>
    <name evidence="7" type="ORF">CR164_06680</name>
</gene>
<dbReference type="SFLD" id="SFLDG01386">
    <property type="entry name" value="main_SPASM_domain-containing"/>
    <property type="match status" value="1"/>
</dbReference>
<dbReference type="RefSeq" id="WP_110023162.1">
    <property type="nucleotide sequence ID" value="NZ_PDNZ01000004.1"/>
</dbReference>
<keyword evidence="8" id="KW-1185">Reference proteome</keyword>
<name>A0A317T8F8_9CHLB</name>
<dbReference type="InterPro" id="IPR006638">
    <property type="entry name" value="Elp3/MiaA/NifB-like_rSAM"/>
</dbReference>
<comment type="cofactor">
    <cofactor evidence="1">
        <name>[4Fe-4S] cluster</name>
        <dbReference type="ChEBI" id="CHEBI:49883"/>
    </cofactor>
</comment>
<dbReference type="InterPro" id="IPR050377">
    <property type="entry name" value="Radical_SAM_PqqE_MftC-like"/>
</dbReference>
<evidence type="ECO:0000256" key="2">
    <source>
        <dbReference type="ARBA" id="ARBA00022691"/>
    </source>
</evidence>
<dbReference type="SFLD" id="SFLDS00029">
    <property type="entry name" value="Radical_SAM"/>
    <property type="match status" value="1"/>
</dbReference>
<dbReference type="CDD" id="cd01335">
    <property type="entry name" value="Radical_SAM"/>
    <property type="match status" value="1"/>
</dbReference>
<sequence length="539" mass="60784">MREEDNCPAIENLQKHPGYVAAKCSQNGEAEVFCLQTGERTEVAPPVADWYLRREPVFQTDGYVSLQNGFDSSHFYTVPEVSTCVVSGTLASDEIGGLKARKGKGVKVVPVSGDVTLLHNTSALHEIASAECQMKDNPMMALGRLYAQAYNFLVQDESYKDVYVRLKGEYGNFVEEDDYMAFICDLETMGFLERCLLSRLSEDSLACLKSRERVWDLNIARIQNLLTYTELPLYTLLELTYECNLACEICYTNHLSQKVNVLSDERFLTEVLQPVIDSGVSYVTILGGEPLLKPELLYEVVRRLRKNDVYVKVITNGTLIGKEEASMLAEVGVNKIEVSFDGFSLEKDNAIRIVKEGCPKVNVHLVAKEAIAHLKQAGIPQVGVSVTVNAQNYDEVMNDMVSFVRETSVNKIYFSVYYSDKPEESGLEITPDQKKHLLEKCNEWTNFLSSEIYDFEAVVLGSDTAWRCSCGRSSVVVNPFGVLRTCPFTSNMDDRLDYTNPDSFKDIWSNSDLFWTIRGLPRHECSTRLFRDTGSYQRS</sequence>
<dbReference type="GO" id="GO:0051536">
    <property type="term" value="F:iron-sulfur cluster binding"/>
    <property type="evidence" value="ECO:0007669"/>
    <property type="project" value="UniProtKB-KW"/>
</dbReference>
<feature type="domain" description="Radical SAM core" evidence="6">
    <location>
        <begin position="229"/>
        <end position="448"/>
    </location>
</feature>
<dbReference type="InterPro" id="IPR007197">
    <property type="entry name" value="rSAM"/>
</dbReference>